<dbReference type="EMBL" id="JPOX01000066">
    <property type="protein sequence ID" value="KFX41222.1"/>
    <property type="molecule type" value="Genomic_DNA"/>
</dbReference>
<name>A0A093ULQ5_TALMA</name>
<evidence type="ECO:0000256" key="1">
    <source>
        <dbReference type="SAM" id="Coils"/>
    </source>
</evidence>
<feature type="compositionally biased region" description="Polar residues" evidence="2">
    <location>
        <begin position="274"/>
        <end position="294"/>
    </location>
</feature>
<sequence length="294" mass="33115">MAPRDTSSNSKESGFIWALENLRVSINEVAKYGSKIKTVEELQQERNIALQKRAEADAIIEKQQRRISDHVETVKSLEKEKEATIDAFERRFKLWATEEARLKSELQNIKADIGLNQHKELADLKKKSDDQGNQITSLKGQLDQQITLNTGLEERLLRAQTKLKDLIHSVGLEEIGPDLHLTEYLWLKTQKCAIGIRATMDVRISGVEWRAAGGSSKQGNPILAIFPFFMSDSQPLYQGLAVWPNDPALSPSIQATPRSVNKGRHQNSEPRTPKSLSSPAERSQKNALQQQKLD</sequence>
<evidence type="ECO:0000256" key="2">
    <source>
        <dbReference type="SAM" id="MobiDB-lite"/>
    </source>
</evidence>
<feature type="coiled-coil region" evidence="1">
    <location>
        <begin position="39"/>
        <end position="80"/>
    </location>
</feature>
<proteinExistence type="predicted"/>
<organism evidence="3">
    <name type="scientific">Talaromyces marneffei PM1</name>
    <dbReference type="NCBI Taxonomy" id="1077442"/>
    <lineage>
        <taxon>Eukaryota</taxon>
        <taxon>Fungi</taxon>
        <taxon>Dikarya</taxon>
        <taxon>Ascomycota</taxon>
        <taxon>Pezizomycotina</taxon>
        <taxon>Eurotiomycetes</taxon>
        <taxon>Eurotiomycetidae</taxon>
        <taxon>Eurotiales</taxon>
        <taxon>Trichocomaceae</taxon>
        <taxon>Talaromyces</taxon>
        <taxon>Talaromyces sect. Talaromyces</taxon>
    </lineage>
</organism>
<reference evidence="3" key="2">
    <citation type="journal article" date="2014" name="PLoS Genet.">
        <title>Signature gene expression reveals novel clues to the molecular mechanisms of dimorphic transition in Penicillium marneffei.</title>
        <authorList>
            <person name="Yang E."/>
            <person name="Wang G."/>
            <person name="Cai J."/>
            <person name="Woo P.C."/>
            <person name="Lau S.K."/>
            <person name="Yuen K.-Y."/>
            <person name="Chow W.-N."/>
            <person name="Lin X."/>
        </authorList>
    </citation>
    <scope>NUCLEOTIDE SEQUENCE</scope>
    <source>
        <strain evidence="3">PM1</strain>
    </source>
</reference>
<keyword evidence="1" id="KW-0175">Coiled coil</keyword>
<dbReference type="AlphaFoldDB" id="A0A093ULQ5"/>
<gene>
    <name evidence="3" type="ORF">GQ26_0660120</name>
</gene>
<protein>
    <submittedName>
        <fullName evidence="3">Structural maintenance of chromosomes protein 3</fullName>
    </submittedName>
</protein>
<evidence type="ECO:0000313" key="3">
    <source>
        <dbReference type="EMBL" id="KFX41222.1"/>
    </source>
</evidence>
<reference key="1">
    <citation type="journal article" date="2014" name="PLoS Genet.">
        <title>Signature Gene Expression Reveals Novel Clues to the Molecular Mechanisms of Dimorphic Transition in Penicillium marneffei.</title>
        <authorList>
            <person name="Yang E."/>
            <person name="Wang G."/>
            <person name="Cai J."/>
            <person name="Woo P.C."/>
            <person name="Lau S.K."/>
            <person name="Yuen K.-Y."/>
            <person name="Chow W.-N."/>
            <person name="Lin X."/>
        </authorList>
    </citation>
    <scope>NUCLEOTIDE SEQUENCE [LARGE SCALE GENOMIC DNA]</scope>
    <source>
        <strain>PM1</strain>
    </source>
</reference>
<dbReference type="HOGENOM" id="CLU_947239_0_0_1"/>
<comment type="caution">
    <text evidence="3">The sequence shown here is derived from an EMBL/GenBank/DDBJ whole genome shotgun (WGS) entry which is preliminary data.</text>
</comment>
<accession>A0A093ULQ5</accession>
<feature type="region of interest" description="Disordered" evidence="2">
    <location>
        <begin position="251"/>
        <end position="294"/>
    </location>
</feature>